<evidence type="ECO:0000313" key="3">
    <source>
        <dbReference type="Proteomes" id="UP000027222"/>
    </source>
</evidence>
<sequence length="1196" mass="133630">MSTDHLESAEFRLHIRSLLYEYSISHYTTNYVTFTEDLVSEFLEGLKPVPLTDPYSFVISVDPIQKLFERYSLSTLQPYDENAETSTEAISYIKNVMRSTQGPSKTDRLIFTDETSYEPLPEPFIPALTRAARKQTPKLGKKTKPILSESYQELLQSQKMSPIHVEPIEEEKLIPEEILQLKLNINPDELPAVKVILQSTIDMMRPQKPYKNKYLDPAFLCGEHSTTYELPEEVFMPIFPRSRLPGSGTRGSVSHLPGLKSLADLPSVVMNKIDGQSSDPDISMQNLVTVDGWETIRSSPPSTPSAWNSDSEGQLDQLFIASSPITEPPLVEEIAKSKMEEVLIPRSRKIGGSSGITPHILAGKTLQSFLQPLLCPLKPEINQAPVANPQPQRSSPTPSSLAGQPASELEDKDSIVNMALLKEDPQNQDLDSELKALYQVPGLPDLMNEMLDAKQDMLWEVPQLQGPNIHLPNGLHVPKAFVDFLIPPATGNDKKTRNNYINSIKPAHQFLKKAKGRQSLGLELSWIPFTVDKRLPSVVELVGVAELFDDHAYGDGICDDHSALVATEKFLKSLDLNSGLDATNSLEVVAERSYSLTEETSSLYCPPDLSDDFKIVLNRQERRRLAKLENRLDPEDDDVDCPADNINATEQFSATIAHEEQQDLEQTSGVPDDERVEDERPVKRPRLESHGVVFDAVRIEEHRPHRPAIDELAPSHDDDGFGPKSSGFFLSPDEEKENWPPLSSSSGFMDELDEDPYEQSWSAGYQDHPMHLQPAYEGSLTNDNYNDFDQDMDINAGGGSFELLSFDSRYPASGAAQNSRTLNYTQERQVPMVAEAEDFSMQILGDDMHMEDVDTNAREIVVPLTHISLAYEPEIASHALGISAFAQLRSRKISESKPIPMPEQPPALPIPGPAARPDDEPRGAPQAIFDQDTLVLPQTTFSIARQIHRYMASLDLIQKHGLVRHLRSEECSVELVERQTLGGVDLILDPSCAVVFLSVFTLPARCDAYVERVSQQSWKFSHLLVVFEAYPEHFARKSTKPRNASELYAYTPPIVKAVKKFRRNVSIAEACGTKRVGTKVQYAFADSVQEAALLTRWYGDLAEERDVTSGLVWGEREWLGADFLEDEEQCLASINSMNHFTASMILSQQTLQDFIDLLPEERLEMCSGLIGDDALSQCNADIENRCQAMAISSDLS</sequence>
<evidence type="ECO:0000313" key="2">
    <source>
        <dbReference type="EMBL" id="KDR85963.1"/>
    </source>
</evidence>
<protein>
    <submittedName>
        <fullName evidence="2">Uncharacterized protein</fullName>
    </submittedName>
</protein>
<feature type="region of interest" description="Disordered" evidence="1">
    <location>
        <begin position="382"/>
        <end position="408"/>
    </location>
</feature>
<reference evidence="3" key="1">
    <citation type="journal article" date="2014" name="Proc. Natl. Acad. Sci. U.S.A.">
        <title>Extensive sampling of basidiomycete genomes demonstrates inadequacy of the white-rot/brown-rot paradigm for wood decay fungi.</title>
        <authorList>
            <person name="Riley R."/>
            <person name="Salamov A.A."/>
            <person name="Brown D.W."/>
            <person name="Nagy L.G."/>
            <person name="Floudas D."/>
            <person name="Held B.W."/>
            <person name="Levasseur A."/>
            <person name="Lombard V."/>
            <person name="Morin E."/>
            <person name="Otillar R."/>
            <person name="Lindquist E.A."/>
            <person name="Sun H."/>
            <person name="LaButti K.M."/>
            <person name="Schmutz J."/>
            <person name="Jabbour D."/>
            <person name="Luo H."/>
            <person name="Baker S.E."/>
            <person name="Pisabarro A.G."/>
            <person name="Walton J.D."/>
            <person name="Blanchette R.A."/>
            <person name="Henrissat B."/>
            <person name="Martin F."/>
            <person name="Cullen D."/>
            <person name="Hibbett D.S."/>
            <person name="Grigoriev I.V."/>
        </authorList>
    </citation>
    <scope>NUCLEOTIDE SEQUENCE [LARGE SCALE GENOMIC DNA]</scope>
    <source>
        <strain evidence="3">CBS 339.88</strain>
    </source>
</reference>
<dbReference type="STRING" id="685588.A0A067U3I2"/>
<organism evidence="2 3">
    <name type="scientific">Galerina marginata (strain CBS 339.88)</name>
    <dbReference type="NCBI Taxonomy" id="685588"/>
    <lineage>
        <taxon>Eukaryota</taxon>
        <taxon>Fungi</taxon>
        <taxon>Dikarya</taxon>
        <taxon>Basidiomycota</taxon>
        <taxon>Agaricomycotina</taxon>
        <taxon>Agaricomycetes</taxon>
        <taxon>Agaricomycetidae</taxon>
        <taxon>Agaricales</taxon>
        <taxon>Agaricineae</taxon>
        <taxon>Strophariaceae</taxon>
        <taxon>Galerina</taxon>
    </lineage>
</organism>
<feature type="region of interest" description="Disordered" evidence="1">
    <location>
        <begin position="659"/>
        <end position="683"/>
    </location>
</feature>
<feature type="compositionally biased region" description="Pro residues" evidence="1">
    <location>
        <begin position="899"/>
        <end position="914"/>
    </location>
</feature>
<dbReference type="Proteomes" id="UP000027222">
    <property type="component" value="Unassembled WGS sequence"/>
</dbReference>
<feature type="compositionally biased region" description="Low complexity" evidence="1">
    <location>
        <begin position="389"/>
        <end position="400"/>
    </location>
</feature>
<dbReference type="EMBL" id="KL142367">
    <property type="protein sequence ID" value="KDR85963.1"/>
    <property type="molecule type" value="Genomic_DNA"/>
</dbReference>
<accession>A0A067U3I2</accession>
<proteinExistence type="predicted"/>
<name>A0A067U3I2_GALM3</name>
<dbReference type="HOGENOM" id="CLU_272015_0_0_1"/>
<evidence type="ECO:0000256" key="1">
    <source>
        <dbReference type="SAM" id="MobiDB-lite"/>
    </source>
</evidence>
<feature type="compositionally biased region" description="Basic and acidic residues" evidence="1">
    <location>
        <begin position="704"/>
        <end position="721"/>
    </location>
</feature>
<keyword evidence="3" id="KW-1185">Reference proteome</keyword>
<dbReference type="AlphaFoldDB" id="A0A067U3I2"/>
<feature type="region of interest" description="Disordered" evidence="1">
    <location>
        <begin position="704"/>
        <end position="726"/>
    </location>
</feature>
<gene>
    <name evidence="2" type="ORF">GALMADRAFT_132579</name>
</gene>
<dbReference type="OrthoDB" id="2422840at2759"/>
<feature type="region of interest" description="Disordered" evidence="1">
    <location>
        <begin position="896"/>
        <end position="924"/>
    </location>
</feature>